<dbReference type="FunFam" id="3.40.50.980:FF:000001">
    <property type="entry name" value="Non-ribosomal peptide synthetase"/>
    <property type="match status" value="1"/>
</dbReference>
<dbReference type="InterPro" id="IPR000873">
    <property type="entry name" value="AMP-dep_synth/lig_dom"/>
</dbReference>
<dbReference type="Pfam" id="PF00550">
    <property type="entry name" value="PP-binding"/>
    <property type="match status" value="1"/>
</dbReference>
<dbReference type="SUPFAM" id="SSF52777">
    <property type="entry name" value="CoA-dependent acyltransferases"/>
    <property type="match status" value="2"/>
</dbReference>
<dbReference type="Pfam" id="PF00501">
    <property type="entry name" value="AMP-binding"/>
    <property type="match status" value="1"/>
</dbReference>
<dbReference type="InterPro" id="IPR010071">
    <property type="entry name" value="AA_adenyl_dom"/>
</dbReference>
<dbReference type="GO" id="GO:0008610">
    <property type="term" value="P:lipid biosynthetic process"/>
    <property type="evidence" value="ECO:0007669"/>
    <property type="project" value="UniProtKB-ARBA"/>
</dbReference>
<dbReference type="SUPFAM" id="SSF47336">
    <property type="entry name" value="ACP-like"/>
    <property type="match status" value="1"/>
</dbReference>
<dbReference type="CDD" id="cd19531">
    <property type="entry name" value="LCL_NRPS-like"/>
    <property type="match status" value="1"/>
</dbReference>
<evidence type="ECO:0000313" key="6">
    <source>
        <dbReference type="Proteomes" id="UP000198253"/>
    </source>
</evidence>
<dbReference type="InterPro" id="IPR009081">
    <property type="entry name" value="PP-bd_ACP"/>
</dbReference>
<dbReference type="GO" id="GO:0003824">
    <property type="term" value="F:catalytic activity"/>
    <property type="evidence" value="ECO:0007669"/>
    <property type="project" value="InterPro"/>
</dbReference>
<dbReference type="Gene3D" id="3.30.559.10">
    <property type="entry name" value="Chloramphenicol acetyltransferase-like domain"/>
    <property type="match status" value="1"/>
</dbReference>
<evidence type="ECO:0000313" key="5">
    <source>
        <dbReference type="EMBL" id="SCF32137.1"/>
    </source>
</evidence>
<evidence type="ECO:0000256" key="1">
    <source>
        <dbReference type="ARBA" id="ARBA00001957"/>
    </source>
</evidence>
<comment type="cofactor">
    <cofactor evidence="1">
        <name>pantetheine 4'-phosphate</name>
        <dbReference type="ChEBI" id="CHEBI:47942"/>
    </cofactor>
</comment>
<dbReference type="AlphaFoldDB" id="A0A1C4ZGH2"/>
<sequence>MPTTTDPAGADRPGHGGVAALSPQHQELLARRLAQLGLAPTAPPAVPRVPRTGGEQSFACSSGQQRMWLATQFDPADPSFHVAMSQRLTGELDVGALRAALADLVARHEILRTGYVGVDGEPRQVLRPTGEVPVIEVDLRHLPATDREDRARDLAREAFAVPFDLVSGPVLRASLFRLADDEHVLLATSHHIAIDGWSIGNALRELAALYAWRLAGGTGAPPLPDLPVQYADYAEWQHRGIADGALEPGLAYWRTHLAAPRADAHLPIARRHAGPARAGGAKRHLRIGPDLVEGLRAAAGGTRGTTPFVTLLSAFTALLARYTGQRDVTVGTLVAARTHVELEPLIGYFANPIALRTDLDPDLTFAEVAGRVRRTVIDGFAHQNVPFDLVVQEVAPRRDADRHPFFQSAVILHNFTESGPSAWPGLSVSWWDSQLDDMLFDLTLVGVPQADGGLELTFSYRTEVFDDADIGRFAGHFRQLLTAVVAAPGQRLGDVALLTPDERHRALVDWQGPTATPLAGSFPDLFARACATTPDAIAVSDDVDRLTYRELAASADRLAALLRERGVRPETPVGICLDRSVSMLVAVLGVWRAGGAYVPLDPAFPPDRLRLMVDDAGVTVLVTQRSVRNRLPQLCAGPGVVCLDDERQRLRAPAPAAGDPGAPPPVRPPHAGQLAYVIYTSGSTGRPKGVEVTHGAVANLLLSFRRSLGLTDADRLLAVTTLSFDISVLELLLPLICGARVLVATAAEVADGTALRGRAEADRATVLQATPATWRLLLSAGGVPAGIRHRLCGGEAFSRDLVRELAGGRLWNVYGPTETTVWSAAGVVEPGDGPVAIGPPIDNTRILLLDGRGQPVPVGVVGEVHIGGLGLARGYHRRPALTAQRFVPDPFGDTPGGRLYATGDLARYLPDGRLEFLGRGDQQVKVRGFRVELGEIEEALRAEERVRDAAVTAWHGAGDGDARLVAYVVGAESGTDPAGLWAAIQPGLARRLPGYMVPATLVVLDALPLTPNGKVNRQALPAPDWGATDATAYVAPRDPVEEAIVGIWEEVLDVRPIGVDADFFALGGHSLLAERVLARVRAYFQLEAPTRALFEAPTVAGLAAALTGLEPVPGQVAAVAELRAQIASMSPEAVETMLAQEGAR</sequence>
<dbReference type="InterPro" id="IPR045851">
    <property type="entry name" value="AMP-bd_C_sf"/>
</dbReference>
<dbReference type="Gene3D" id="2.30.38.10">
    <property type="entry name" value="Luciferase, Domain 3"/>
    <property type="match status" value="1"/>
</dbReference>
<dbReference type="InterPro" id="IPR023213">
    <property type="entry name" value="CAT-like_dom_sf"/>
</dbReference>
<dbReference type="FunFam" id="1.10.1200.10:FF:000016">
    <property type="entry name" value="Non-ribosomal peptide synthase"/>
    <property type="match status" value="1"/>
</dbReference>
<reference evidence="6" key="1">
    <citation type="submission" date="2016-06" db="EMBL/GenBank/DDBJ databases">
        <authorList>
            <person name="Varghese N."/>
            <person name="Submissions Spin"/>
        </authorList>
    </citation>
    <scope>NUCLEOTIDE SEQUENCE [LARGE SCALE GENOMIC DNA]</scope>
    <source>
        <strain evidence="6">DSM 43816</strain>
    </source>
</reference>
<dbReference type="RefSeq" id="WP_170107920.1">
    <property type="nucleotide sequence ID" value="NZ_LT607413.1"/>
</dbReference>
<dbReference type="NCBIfam" id="TIGR01733">
    <property type="entry name" value="AA-adenyl-dom"/>
    <property type="match status" value="1"/>
</dbReference>
<dbReference type="InterPro" id="IPR029058">
    <property type="entry name" value="AB_hydrolase_fold"/>
</dbReference>
<evidence type="ECO:0000259" key="4">
    <source>
        <dbReference type="PROSITE" id="PS50075"/>
    </source>
</evidence>
<dbReference type="PROSITE" id="PS50075">
    <property type="entry name" value="CARRIER"/>
    <property type="match status" value="1"/>
</dbReference>
<evidence type="ECO:0000256" key="2">
    <source>
        <dbReference type="ARBA" id="ARBA00022450"/>
    </source>
</evidence>
<dbReference type="PROSITE" id="PS00455">
    <property type="entry name" value="AMP_BINDING"/>
    <property type="match status" value="1"/>
</dbReference>
<organism evidence="5 6">
    <name type="scientific">Micromonospora echinospora</name>
    <name type="common">Micromonospora purpurea</name>
    <dbReference type="NCBI Taxonomy" id="1877"/>
    <lineage>
        <taxon>Bacteria</taxon>
        <taxon>Bacillati</taxon>
        <taxon>Actinomycetota</taxon>
        <taxon>Actinomycetes</taxon>
        <taxon>Micromonosporales</taxon>
        <taxon>Micromonosporaceae</taxon>
        <taxon>Micromonospora</taxon>
    </lineage>
</organism>
<dbReference type="SMART" id="SM00823">
    <property type="entry name" value="PKS_PP"/>
    <property type="match status" value="1"/>
</dbReference>
<dbReference type="SUPFAM" id="SSF56801">
    <property type="entry name" value="Acetyl-CoA synthetase-like"/>
    <property type="match status" value="1"/>
</dbReference>
<dbReference type="FunFam" id="2.30.38.10:FF:000001">
    <property type="entry name" value="Non-ribosomal peptide synthetase PvdI"/>
    <property type="match status" value="1"/>
</dbReference>
<dbReference type="Gene3D" id="3.30.300.30">
    <property type="match status" value="1"/>
</dbReference>
<dbReference type="Proteomes" id="UP000198253">
    <property type="component" value="Chromosome I"/>
</dbReference>
<dbReference type="Pfam" id="PF13193">
    <property type="entry name" value="AMP-binding_C"/>
    <property type="match status" value="1"/>
</dbReference>
<dbReference type="GO" id="GO:0043041">
    <property type="term" value="P:amino acid activation for nonribosomal peptide biosynthetic process"/>
    <property type="evidence" value="ECO:0007669"/>
    <property type="project" value="TreeGrafter"/>
</dbReference>
<dbReference type="GO" id="GO:0031177">
    <property type="term" value="F:phosphopantetheine binding"/>
    <property type="evidence" value="ECO:0007669"/>
    <property type="project" value="InterPro"/>
</dbReference>
<keyword evidence="2" id="KW-0596">Phosphopantetheine</keyword>
<dbReference type="InterPro" id="IPR020845">
    <property type="entry name" value="AMP-binding_CS"/>
</dbReference>
<dbReference type="Gene3D" id="3.30.559.30">
    <property type="entry name" value="Nonribosomal peptide synthetase, condensation domain"/>
    <property type="match status" value="1"/>
</dbReference>
<dbReference type="FunFam" id="3.30.300.30:FF:000010">
    <property type="entry name" value="Enterobactin synthetase component F"/>
    <property type="match status" value="1"/>
</dbReference>
<gene>
    <name evidence="5" type="ORF">GA0070618_5228</name>
</gene>
<dbReference type="GO" id="GO:0072330">
    <property type="term" value="P:monocarboxylic acid biosynthetic process"/>
    <property type="evidence" value="ECO:0007669"/>
    <property type="project" value="UniProtKB-ARBA"/>
</dbReference>
<dbReference type="InterPro" id="IPR036736">
    <property type="entry name" value="ACP-like_sf"/>
</dbReference>
<dbReference type="Gene3D" id="3.40.50.1820">
    <property type="entry name" value="alpha/beta hydrolase"/>
    <property type="match status" value="1"/>
</dbReference>
<dbReference type="GO" id="GO:0005829">
    <property type="term" value="C:cytosol"/>
    <property type="evidence" value="ECO:0007669"/>
    <property type="project" value="TreeGrafter"/>
</dbReference>
<dbReference type="InterPro" id="IPR025110">
    <property type="entry name" value="AMP-bd_C"/>
</dbReference>
<keyword evidence="6" id="KW-1185">Reference proteome</keyword>
<dbReference type="GO" id="GO:0044550">
    <property type="term" value="P:secondary metabolite biosynthetic process"/>
    <property type="evidence" value="ECO:0007669"/>
    <property type="project" value="UniProtKB-ARBA"/>
</dbReference>
<name>A0A1C4ZGH2_MICEC</name>
<dbReference type="Gene3D" id="3.40.50.980">
    <property type="match status" value="2"/>
</dbReference>
<keyword evidence="3" id="KW-0597">Phosphoprotein</keyword>
<dbReference type="FunFam" id="3.40.50.12780:FF:000012">
    <property type="entry name" value="Non-ribosomal peptide synthetase"/>
    <property type="match status" value="1"/>
</dbReference>
<dbReference type="EMBL" id="LT607413">
    <property type="protein sequence ID" value="SCF32137.1"/>
    <property type="molecule type" value="Genomic_DNA"/>
</dbReference>
<dbReference type="PANTHER" id="PTHR45527">
    <property type="entry name" value="NONRIBOSOMAL PEPTIDE SYNTHETASE"/>
    <property type="match status" value="1"/>
</dbReference>
<dbReference type="InterPro" id="IPR001242">
    <property type="entry name" value="Condensation_dom"/>
</dbReference>
<dbReference type="PANTHER" id="PTHR45527:SF1">
    <property type="entry name" value="FATTY ACID SYNTHASE"/>
    <property type="match status" value="1"/>
</dbReference>
<dbReference type="InParanoid" id="A0A1C4ZGH2"/>
<dbReference type="Pfam" id="PF00668">
    <property type="entry name" value="Condensation"/>
    <property type="match status" value="1"/>
</dbReference>
<evidence type="ECO:0000256" key="3">
    <source>
        <dbReference type="ARBA" id="ARBA00022553"/>
    </source>
</evidence>
<dbReference type="InterPro" id="IPR020806">
    <property type="entry name" value="PKS_PP-bd"/>
</dbReference>
<protein>
    <submittedName>
        <fullName evidence="5">Amino acid adenylation domain-containing protein</fullName>
    </submittedName>
</protein>
<feature type="domain" description="Carrier" evidence="4">
    <location>
        <begin position="1035"/>
        <end position="1110"/>
    </location>
</feature>
<accession>A0A1C4ZGH2</accession>
<proteinExistence type="predicted"/>